<dbReference type="EMBL" id="BMHE01000007">
    <property type="protein sequence ID" value="GGI47090.1"/>
    <property type="molecule type" value="Genomic_DNA"/>
</dbReference>
<sequence length="132" mass="14002">MRKSSKFASLLVVILFVVCTGIVSAAGLKDDRTLEERTGRTFQEMSKQPSLAEGAKGIVTDYLNALIKEGGAGGAAPLAAYSLGHADTSNTSDIKVGVTLKYKDDVIAPKSVNYSVVQVKDTYQVKPARVGH</sequence>
<protein>
    <submittedName>
        <fullName evidence="2">Uncharacterized protein</fullName>
    </submittedName>
</protein>
<evidence type="ECO:0000313" key="2">
    <source>
        <dbReference type="EMBL" id="GGI47090.1"/>
    </source>
</evidence>
<name>A0ABQ2BXP7_9BACL</name>
<dbReference type="RefSeq" id="WP_189010976.1">
    <property type="nucleotide sequence ID" value="NZ_BMHE01000007.1"/>
</dbReference>
<accession>A0ABQ2BXP7</accession>
<evidence type="ECO:0000256" key="1">
    <source>
        <dbReference type="SAM" id="SignalP"/>
    </source>
</evidence>
<organism evidence="2 3">
    <name type="scientific">Paenibacillus marchantiophytorum</name>
    <dbReference type="NCBI Taxonomy" id="1619310"/>
    <lineage>
        <taxon>Bacteria</taxon>
        <taxon>Bacillati</taxon>
        <taxon>Bacillota</taxon>
        <taxon>Bacilli</taxon>
        <taxon>Bacillales</taxon>
        <taxon>Paenibacillaceae</taxon>
        <taxon>Paenibacillus</taxon>
    </lineage>
</organism>
<feature type="chain" id="PRO_5047478426" evidence="1">
    <location>
        <begin position="26"/>
        <end position="132"/>
    </location>
</feature>
<feature type="signal peptide" evidence="1">
    <location>
        <begin position="1"/>
        <end position="25"/>
    </location>
</feature>
<gene>
    <name evidence="2" type="ORF">GCM10008018_20420</name>
</gene>
<comment type="caution">
    <text evidence="2">The sequence shown here is derived from an EMBL/GenBank/DDBJ whole genome shotgun (WGS) entry which is preliminary data.</text>
</comment>
<evidence type="ECO:0000313" key="3">
    <source>
        <dbReference type="Proteomes" id="UP000615455"/>
    </source>
</evidence>
<keyword evidence="3" id="KW-1185">Reference proteome</keyword>
<reference evidence="3" key="1">
    <citation type="journal article" date="2019" name="Int. J. Syst. Evol. Microbiol.">
        <title>The Global Catalogue of Microorganisms (GCM) 10K type strain sequencing project: providing services to taxonomists for standard genome sequencing and annotation.</title>
        <authorList>
            <consortium name="The Broad Institute Genomics Platform"/>
            <consortium name="The Broad Institute Genome Sequencing Center for Infectious Disease"/>
            <person name="Wu L."/>
            <person name="Ma J."/>
        </authorList>
    </citation>
    <scope>NUCLEOTIDE SEQUENCE [LARGE SCALE GENOMIC DNA]</scope>
    <source>
        <strain evidence="3">CGMCC 1.15043</strain>
    </source>
</reference>
<keyword evidence="1" id="KW-0732">Signal</keyword>
<dbReference type="Proteomes" id="UP000615455">
    <property type="component" value="Unassembled WGS sequence"/>
</dbReference>
<proteinExistence type="predicted"/>